<keyword evidence="4" id="KW-0443">Lipid metabolism</keyword>
<gene>
    <name evidence="8" type="ORF">SPHA_40019</name>
</gene>
<dbReference type="CDD" id="cd06558">
    <property type="entry name" value="crotonase-like"/>
    <property type="match status" value="1"/>
</dbReference>
<dbReference type="Gene3D" id="1.10.12.10">
    <property type="entry name" value="Lyase 2-enoyl-coa Hydratase, Chain A, domain 2"/>
    <property type="match status" value="1"/>
</dbReference>
<evidence type="ECO:0000256" key="7">
    <source>
        <dbReference type="ARBA" id="ARBA00040545"/>
    </source>
</evidence>
<dbReference type="GO" id="GO:0005739">
    <property type="term" value="C:mitochondrion"/>
    <property type="evidence" value="ECO:0007669"/>
    <property type="project" value="UniProtKB-SubCell"/>
</dbReference>
<dbReference type="GO" id="GO:0016836">
    <property type="term" value="F:hydro-lyase activity"/>
    <property type="evidence" value="ECO:0007669"/>
    <property type="project" value="TreeGrafter"/>
</dbReference>
<comment type="function">
    <text evidence="6">May play a role in fatty acid biosynthesis and insulin sensitivity.</text>
</comment>
<dbReference type="AlphaFoldDB" id="A0A812CJ14"/>
<dbReference type="InterPro" id="IPR052377">
    <property type="entry name" value="Mitochondrial_ECH-domain"/>
</dbReference>
<evidence type="ECO:0000313" key="8">
    <source>
        <dbReference type="EMBL" id="CAE1276431.1"/>
    </source>
</evidence>
<accession>A0A812CJ14</accession>
<dbReference type="PANTHER" id="PTHR43602">
    <property type="match status" value="1"/>
</dbReference>
<comment type="caution">
    <text evidence="8">The sequence shown here is derived from an EMBL/GenBank/DDBJ whole genome shotgun (WGS) entry which is preliminary data.</text>
</comment>
<dbReference type="InterPro" id="IPR001753">
    <property type="entry name" value="Enoyl-CoA_hydra/iso"/>
</dbReference>
<protein>
    <recommendedName>
        <fullName evidence="7">Enoyl-CoA hydratase domain-containing protein 3, mitochondrial</fullName>
    </recommendedName>
</protein>
<evidence type="ECO:0000256" key="4">
    <source>
        <dbReference type="ARBA" id="ARBA00023098"/>
    </source>
</evidence>
<sequence length="307" mass="33436">MMASFCRLLLAKSSPLGRYVFFRHLSSAIPEPLVLTQQQDGIHIVTLNNPQKRNALSLPMLNCLKEELTACQQYNDLRVIIIRATGPVFCSGHDLKELMAVSNEKHVEIFKTCSKVMMMIQDLNVPVIAQVAGLATAAGCQLVASCDLAVASDQAKFAVPGVSIGLFCSTPGVALGRSIPKKVAMEMLFTGNPISASVALKHGLLSKIVSPDVLEEETMNLAKRICESSRSVIALGKAAFYHQMELDRNAAYEYTEKIMISNLNKEDGQEGIYSLSLSFSLSLFLSFSLSLSEFILLNVTPSRLCGI</sequence>
<evidence type="ECO:0000256" key="2">
    <source>
        <dbReference type="ARBA" id="ARBA00022832"/>
    </source>
</evidence>
<dbReference type="Pfam" id="PF00378">
    <property type="entry name" value="ECH_1"/>
    <property type="match status" value="1"/>
</dbReference>
<dbReference type="SUPFAM" id="SSF52096">
    <property type="entry name" value="ClpP/crotonase"/>
    <property type="match status" value="1"/>
</dbReference>
<dbReference type="InterPro" id="IPR014748">
    <property type="entry name" value="Enoyl-CoA_hydra_C"/>
</dbReference>
<dbReference type="PANTHER" id="PTHR43602:SF1">
    <property type="entry name" value="ENOYL-COA HYDRATASE DOMAIN-CONTAINING PROTEIN 3, MITOCHONDRIAL"/>
    <property type="match status" value="1"/>
</dbReference>
<keyword evidence="3" id="KW-0809">Transit peptide</keyword>
<dbReference type="OrthoDB" id="2139957at2759"/>
<comment type="subcellular location">
    <subcellularLocation>
        <location evidence="1">Mitochondrion</location>
    </subcellularLocation>
</comment>
<keyword evidence="9" id="KW-1185">Reference proteome</keyword>
<dbReference type="NCBIfam" id="NF006008">
    <property type="entry name" value="PRK08139.1"/>
    <property type="match status" value="1"/>
</dbReference>
<evidence type="ECO:0000256" key="3">
    <source>
        <dbReference type="ARBA" id="ARBA00022946"/>
    </source>
</evidence>
<evidence type="ECO:0000256" key="6">
    <source>
        <dbReference type="ARBA" id="ARBA00037410"/>
    </source>
</evidence>
<keyword evidence="5" id="KW-0496">Mitochondrion</keyword>
<keyword evidence="2" id="KW-0276">Fatty acid metabolism</keyword>
<evidence type="ECO:0000256" key="5">
    <source>
        <dbReference type="ARBA" id="ARBA00023128"/>
    </source>
</evidence>
<dbReference type="EMBL" id="CAHIKZ030001881">
    <property type="protein sequence ID" value="CAE1276431.1"/>
    <property type="molecule type" value="Genomic_DNA"/>
</dbReference>
<organism evidence="8 9">
    <name type="scientific">Acanthosepion pharaonis</name>
    <name type="common">Pharaoh cuttlefish</name>
    <name type="synonym">Sepia pharaonis</name>
    <dbReference type="NCBI Taxonomy" id="158019"/>
    <lineage>
        <taxon>Eukaryota</taxon>
        <taxon>Metazoa</taxon>
        <taxon>Spiralia</taxon>
        <taxon>Lophotrochozoa</taxon>
        <taxon>Mollusca</taxon>
        <taxon>Cephalopoda</taxon>
        <taxon>Coleoidea</taxon>
        <taxon>Decapodiformes</taxon>
        <taxon>Sepiida</taxon>
        <taxon>Sepiina</taxon>
        <taxon>Sepiidae</taxon>
        <taxon>Acanthosepion</taxon>
    </lineage>
</organism>
<dbReference type="GO" id="GO:0006631">
    <property type="term" value="P:fatty acid metabolic process"/>
    <property type="evidence" value="ECO:0007669"/>
    <property type="project" value="UniProtKB-KW"/>
</dbReference>
<evidence type="ECO:0000313" key="9">
    <source>
        <dbReference type="Proteomes" id="UP000597762"/>
    </source>
</evidence>
<dbReference type="Proteomes" id="UP000597762">
    <property type="component" value="Unassembled WGS sequence"/>
</dbReference>
<evidence type="ECO:0000256" key="1">
    <source>
        <dbReference type="ARBA" id="ARBA00004173"/>
    </source>
</evidence>
<proteinExistence type="predicted"/>
<reference evidence="8" key="1">
    <citation type="submission" date="2021-01" db="EMBL/GenBank/DDBJ databases">
        <authorList>
            <person name="Li R."/>
            <person name="Bekaert M."/>
        </authorList>
    </citation>
    <scope>NUCLEOTIDE SEQUENCE</scope>
    <source>
        <strain evidence="8">Farmed</strain>
    </source>
</reference>
<name>A0A812CJ14_ACAPH</name>
<dbReference type="InterPro" id="IPR029045">
    <property type="entry name" value="ClpP/crotonase-like_dom_sf"/>
</dbReference>
<dbReference type="Gene3D" id="3.90.226.10">
    <property type="entry name" value="2-enoyl-CoA Hydratase, Chain A, domain 1"/>
    <property type="match status" value="1"/>
</dbReference>